<keyword evidence="2" id="KW-1185">Reference proteome</keyword>
<accession>A0ABT9UW36</accession>
<evidence type="ECO:0000313" key="2">
    <source>
        <dbReference type="Proteomes" id="UP001228504"/>
    </source>
</evidence>
<comment type="caution">
    <text evidence="1">The sequence shown here is derived from an EMBL/GenBank/DDBJ whole genome shotgun (WGS) entry which is preliminary data.</text>
</comment>
<dbReference type="Proteomes" id="UP001228504">
    <property type="component" value="Unassembled WGS sequence"/>
</dbReference>
<dbReference type="RefSeq" id="WP_307487257.1">
    <property type="nucleotide sequence ID" value="NZ_JAUSUF010000010.1"/>
</dbReference>
<dbReference type="EMBL" id="JAUSUF010000010">
    <property type="protein sequence ID" value="MDQ0150543.1"/>
    <property type="molecule type" value="Genomic_DNA"/>
</dbReference>
<name>A0ABT9UW36_9FIRM</name>
<sequence>MKDIQELIMEIDNLSDQIAVTLNEEEKTSVKLEEKELIKREVPLVKEEKEYCKLEENTLESRQIEGCIPGCPSNRRVDFCCILNVPGNLGIVPQDFLRVLFSTDCLRCVVEPCSANVTVCGCPIPVTLYNVRIVGCIPFLINHAVNSTECFSNPNFLMDLCCSDSVCVNNVICTRCNQADANAACERIRQKLTNCNCTTVTFNPVTNLNCNGVLKGLQVSGFFTLPNCNVQAGGNCNPQ</sequence>
<evidence type="ECO:0008006" key="3">
    <source>
        <dbReference type="Google" id="ProtNLM"/>
    </source>
</evidence>
<organism evidence="1 2">
    <name type="scientific">Eubacterium multiforme</name>
    <dbReference type="NCBI Taxonomy" id="83339"/>
    <lineage>
        <taxon>Bacteria</taxon>
        <taxon>Bacillati</taxon>
        <taxon>Bacillota</taxon>
        <taxon>Clostridia</taxon>
        <taxon>Eubacteriales</taxon>
        <taxon>Eubacteriaceae</taxon>
        <taxon>Eubacterium</taxon>
    </lineage>
</organism>
<reference evidence="1 2" key="1">
    <citation type="submission" date="2023-07" db="EMBL/GenBank/DDBJ databases">
        <title>Genomic Encyclopedia of Type Strains, Phase IV (KMG-IV): sequencing the most valuable type-strain genomes for metagenomic binning, comparative biology and taxonomic classification.</title>
        <authorList>
            <person name="Goeker M."/>
        </authorList>
    </citation>
    <scope>NUCLEOTIDE SEQUENCE [LARGE SCALE GENOMIC DNA]</scope>
    <source>
        <strain evidence="1 2">DSM 20694</strain>
    </source>
</reference>
<proteinExistence type="predicted"/>
<evidence type="ECO:0000313" key="1">
    <source>
        <dbReference type="EMBL" id="MDQ0150543.1"/>
    </source>
</evidence>
<protein>
    <recommendedName>
        <fullName evidence="3">CryBP1 protein</fullName>
    </recommendedName>
</protein>
<gene>
    <name evidence="1" type="ORF">J2S18_002491</name>
</gene>